<evidence type="ECO:0000313" key="7">
    <source>
        <dbReference type="EMBL" id="KAG7390177.1"/>
    </source>
</evidence>
<gene>
    <name evidence="7" type="ORF">PHYPSEUDO_008631</name>
</gene>
<dbReference type="GO" id="GO:0043015">
    <property type="term" value="F:gamma-tubulin binding"/>
    <property type="evidence" value="ECO:0007669"/>
    <property type="project" value="InterPro"/>
</dbReference>
<evidence type="ECO:0000256" key="1">
    <source>
        <dbReference type="ARBA" id="ARBA00004245"/>
    </source>
</evidence>
<keyword evidence="2" id="KW-0963">Cytoplasm</keyword>
<feature type="compositionally biased region" description="Polar residues" evidence="5">
    <location>
        <begin position="215"/>
        <end position="224"/>
    </location>
</feature>
<feature type="compositionally biased region" description="Basic residues" evidence="5">
    <location>
        <begin position="927"/>
        <end position="937"/>
    </location>
</feature>
<protein>
    <recommendedName>
        <fullName evidence="6">Gamma tubulin complex component C-terminal domain-containing protein</fullName>
    </recommendedName>
</protein>
<feature type="compositionally biased region" description="Basic and acidic residues" evidence="5">
    <location>
        <begin position="226"/>
        <end position="239"/>
    </location>
</feature>
<dbReference type="Pfam" id="PF04130">
    <property type="entry name" value="GCP_C_terminal"/>
    <property type="match status" value="1"/>
</dbReference>
<organism evidence="7 8">
    <name type="scientific">Phytophthora pseudosyringae</name>
    <dbReference type="NCBI Taxonomy" id="221518"/>
    <lineage>
        <taxon>Eukaryota</taxon>
        <taxon>Sar</taxon>
        <taxon>Stramenopiles</taxon>
        <taxon>Oomycota</taxon>
        <taxon>Peronosporomycetes</taxon>
        <taxon>Peronosporales</taxon>
        <taxon>Peronosporaceae</taxon>
        <taxon>Phytophthora</taxon>
    </lineage>
</organism>
<accession>A0A8T1W9G5</accession>
<name>A0A8T1W9G5_9STRA</name>
<feature type="compositionally biased region" description="Basic and acidic residues" evidence="5">
    <location>
        <begin position="182"/>
        <end position="205"/>
    </location>
</feature>
<feature type="region of interest" description="Disordered" evidence="5">
    <location>
        <begin position="888"/>
        <end position="937"/>
    </location>
</feature>
<evidence type="ECO:0000256" key="4">
    <source>
        <dbReference type="ARBA" id="ARBA00023212"/>
    </source>
</evidence>
<proteinExistence type="predicted"/>
<dbReference type="GO" id="GO:0051011">
    <property type="term" value="F:microtubule minus-end binding"/>
    <property type="evidence" value="ECO:0007669"/>
    <property type="project" value="TreeGrafter"/>
</dbReference>
<comment type="subcellular location">
    <subcellularLocation>
        <location evidence="1">Cytoplasm</location>
        <location evidence="1">Cytoskeleton</location>
    </subcellularLocation>
</comment>
<reference evidence="7" key="1">
    <citation type="submission" date="2021-02" db="EMBL/GenBank/DDBJ databases">
        <authorList>
            <person name="Palmer J.M."/>
        </authorList>
    </citation>
    <scope>NUCLEOTIDE SEQUENCE</scope>
    <source>
        <strain evidence="7">SCRP734</strain>
    </source>
</reference>
<keyword evidence="3" id="KW-0493">Microtubule</keyword>
<feature type="region of interest" description="Disordered" evidence="5">
    <location>
        <begin position="162"/>
        <end position="241"/>
    </location>
</feature>
<dbReference type="GO" id="GO:0000278">
    <property type="term" value="P:mitotic cell cycle"/>
    <property type="evidence" value="ECO:0007669"/>
    <property type="project" value="TreeGrafter"/>
</dbReference>
<keyword evidence="4" id="KW-0206">Cytoskeleton</keyword>
<dbReference type="GO" id="GO:0007020">
    <property type="term" value="P:microtubule nucleation"/>
    <property type="evidence" value="ECO:0007669"/>
    <property type="project" value="InterPro"/>
</dbReference>
<evidence type="ECO:0000259" key="6">
    <source>
        <dbReference type="Pfam" id="PF04130"/>
    </source>
</evidence>
<sequence>MAPVPAWTREWRPLVTQLCAHVRDSRPPDEEAQTSLSSETLLLRADRVVGQLYAHRFVDTLPQDVEAQTHALATKFRVHSLEDRAEKLLRLATRCDAQVLKLLLELATSPTTAADHEVALDPLDSSSRWKTALQQEQLQQKQRQTMQDQLVDELFQISTNDEWYQPWEDSDEDDSDWDMSSSDERDAGTHRRVDTRPRNAKRSNEVLEDGAGGSHRQQLATSPEQVARRQETERKRVEGAEQAVEQDELVCRYYPEVISVLGDAEDDDVEDPTCVLEMRTLVPFTLQRPWLLCEAVVKSTAATEDAIPRRLIHEATVVSMVFEALDGVDSFLFECRPVRPAPSIFSVDFQTKLVERSRRSQSVAIGHLSPLTLQHMLDDFAQAGTELQLLRDLLGFIRRARDLSEQHRCVTLEGLASAVSEVVGSLNDSIRSVEEQTNTARGLQEETTSPWSGINARQPTLLGIYGGLKDIFRMISWLKAVLVECFEGLSDRHWHEVKRAERAKCVLDSLYHLMEVEYVEGVVADEDARAAGSLSRSDILLHLFVGALSPYLDLINRMVFERGHFATIPLDGELFFATPASMSVGTSPMVERNQSFRVGLTSLAPFEVNRSLVPAFLESMIEFMNEALASRQMKNRFLQQQQHIAPLRVLFSASIMQTYSRLGVFLVQVKAVESALIKFKSTLRHRRSYSFIEEDMRQLLIQIADMLHYTKSLLSYLTSQISSEGWSKYQRILQSSRSLAEMDATHEQYLDHLLNRFFLLDKHATVVQYILVTFNHILRFVGQADEFVSAVDRNMHKYFPDCWSEAEDEDSDSDQVAKKGDQRVSSVRLLEHPDFGILQSDMARSSKEFKRQSHFLVVVLTAMQKHGASPHVNEIVTQLNYNYFYHQQEHRPRTQPQVQLPRPVKQAKEAPPLNRSGSLRPPPAPKKFSRTRSVHLP</sequence>
<evidence type="ECO:0000313" key="8">
    <source>
        <dbReference type="Proteomes" id="UP000694044"/>
    </source>
</evidence>
<dbReference type="GO" id="GO:0000922">
    <property type="term" value="C:spindle pole"/>
    <property type="evidence" value="ECO:0007669"/>
    <property type="project" value="InterPro"/>
</dbReference>
<dbReference type="GO" id="GO:0051225">
    <property type="term" value="P:spindle assembly"/>
    <property type="evidence" value="ECO:0007669"/>
    <property type="project" value="TreeGrafter"/>
</dbReference>
<dbReference type="AlphaFoldDB" id="A0A8T1W9G5"/>
<dbReference type="PANTHER" id="PTHR19302">
    <property type="entry name" value="GAMMA TUBULIN COMPLEX PROTEIN"/>
    <property type="match status" value="1"/>
</dbReference>
<evidence type="ECO:0000256" key="3">
    <source>
        <dbReference type="ARBA" id="ARBA00022701"/>
    </source>
</evidence>
<dbReference type="GO" id="GO:0005874">
    <property type="term" value="C:microtubule"/>
    <property type="evidence" value="ECO:0007669"/>
    <property type="project" value="UniProtKB-KW"/>
</dbReference>
<dbReference type="GO" id="GO:0000930">
    <property type="term" value="C:gamma-tubulin complex"/>
    <property type="evidence" value="ECO:0007669"/>
    <property type="project" value="TreeGrafter"/>
</dbReference>
<dbReference type="GO" id="GO:0051321">
    <property type="term" value="P:meiotic cell cycle"/>
    <property type="evidence" value="ECO:0007669"/>
    <property type="project" value="TreeGrafter"/>
</dbReference>
<dbReference type="EMBL" id="JAGDFM010000035">
    <property type="protein sequence ID" value="KAG7390177.1"/>
    <property type="molecule type" value="Genomic_DNA"/>
</dbReference>
<dbReference type="InterPro" id="IPR040457">
    <property type="entry name" value="GCP_C"/>
</dbReference>
<dbReference type="GO" id="GO:0031122">
    <property type="term" value="P:cytoplasmic microtubule organization"/>
    <property type="evidence" value="ECO:0007669"/>
    <property type="project" value="TreeGrafter"/>
</dbReference>
<evidence type="ECO:0000256" key="2">
    <source>
        <dbReference type="ARBA" id="ARBA00022490"/>
    </source>
</evidence>
<dbReference type="PANTHER" id="PTHR19302:SF14">
    <property type="entry name" value="GAMMA-TUBULIN COMPLEX COMPONENT 3"/>
    <property type="match status" value="1"/>
</dbReference>
<dbReference type="OrthoDB" id="66546at2759"/>
<comment type="caution">
    <text evidence="7">The sequence shown here is derived from an EMBL/GenBank/DDBJ whole genome shotgun (WGS) entry which is preliminary data.</text>
</comment>
<dbReference type="InterPro" id="IPR007259">
    <property type="entry name" value="GCP"/>
</dbReference>
<dbReference type="Proteomes" id="UP000694044">
    <property type="component" value="Unassembled WGS sequence"/>
</dbReference>
<keyword evidence="8" id="KW-1185">Reference proteome</keyword>
<feature type="compositionally biased region" description="Acidic residues" evidence="5">
    <location>
        <begin position="168"/>
        <end position="177"/>
    </location>
</feature>
<feature type="domain" description="Gamma tubulin complex component C-terminal" evidence="6">
    <location>
        <begin position="645"/>
        <end position="885"/>
    </location>
</feature>
<evidence type="ECO:0000256" key="5">
    <source>
        <dbReference type="SAM" id="MobiDB-lite"/>
    </source>
</evidence>